<evidence type="ECO:0000313" key="1">
    <source>
        <dbReference type="EMBL" id="GIZ00337.1"/>
    </source>
</evidence>
<proteinExistence type="predicted"/>
<sequence length="140" mass="16013">MYECLESLEYLVGVKDFFTFRTKATTPGNHPENSLSLELFIAYYMDYESHDKHETHTHLAEVRNLFTSGSKHLPRRRCKRALKTEEAEGAIACGGAIKSEFERKNAFRAPPVNGARARELRNMSLLSAVIQCVDGCRRFR</sequence>
<evidence type="ECO:0000313" key="2">
    <source>
        <dbReference type="Proteomes" id="UP001054945"/>
    </source>
</evidence>
<reference evidence="1 2" key="1">
    <citation type="submission" date="2021-06" db="EMBL/GenBank/DDBJ databases">
        <title>Caerostris extrusa draft genome.</title>
        <authorList>
            <person name="Kono N."/>
            <person name="Arakawa K."/>
        </authorList>
    </citation>
    <scope>NUCLEOTIDE SEQUENCE [LARGE SCALE GENOMIC DNA]</scope>
</reference>
<protein>
    <submittedName>
        <fullName evidence="1">Uncharacterized protein</fullName>
    </submittedName>
</protein>
<dbReference type="Proteomes" id="UP001054945">
    <property type="component" value="Unassembled WGS sequence"/>
</dbReference>
<accession>A0AAV4Y2E7</accession>
<dbReference type="EMBL" id="BPLR01001146">
    <property type="protein sequence ID" value="GIZ00337.1"/>
    <property type="molecule type" value="Genomic_DNA"/>
</dbReference>
<name>A0AAV4Y2E7_CAEEX</name>
<gene>
    <name evidence="1" type="ORF">CEXT_595701</name>
</gene>
<comment type="caution">
    <text evidence="1">The sequence shown here is derived from an EMBL/GenBank/DDBJ whole genome shotgun (WGS) entry which is preliminary data.</text>
</comment>
<dbReference type="AlphaFoldDB" id="A0AAV4Y2E7"/>
<keyword evidence="2" id="KW-1185">Reference proteome</keyword>
<organism evidence="1 2">
    <name type="scientific">Caerostris extrusa</name>
    <name type="common">Bark spider</name>
    <name type="synonym">Caerostris bankana</name>
    <dbReference type="NCBI Taxonomy" id="172846"/>
    <lineage>
        <taxon>Eukaryota</taxon>
        <taxon>Metazoa</taxon>
        <taxon>Ecdysozoa</taxon>
        <taxon>Arthropoda</taxon>
        <taxon>Chelicerata</taxon>
        <taxon>Arachnida</taxon>
        <taxon>Araneae</taxon>
        <taxon>Araneomorphae</taxon>
        <taxon>Entelegynae</taxon>
        <taxon>Araneoidea</taxon>
        <taxon>Araneidae</taxon>
        <taxon>Caerostris</taxon>
    </lineage>
</organism>